<proteinExistence type="predicted"/>
<dbReference type="AlphaFoldDB" id="A0ABD2QDV3"/>
<evidence type="ECO:0000313" key="2">
    <source>
        <dbReference type="Proteomes" id="UP001626550"/>
    </source>
</evidence>
<comment type="caution">
    <text evidence="1">The sequence shown here is derived from an EMBL/GenBank/DDBJ whole genome shotgun (WGS) entry which is preliminary data.</text>
</comment>
<protein>
    <submittedName>
        <fullName evidence="1">Uncharacterized protein</fullName>
    </submittedName>
</protein>
<name>A0ABD2QDV3_9PLAT</name>
<evidence type="ECO:0000313" key="1">
    <source>
        <dbReference type="EMBL" id="KAL3317724.1"/>
    </source>
</evidence>
<accession>A0ABD2QDV3</accession>
<gene>
    <name evidence="1" type="ORF">Ciccas_003617</name>
</gene>
<dbReference type="EMBL" id="JBJKFK010000339">
    <property type="protein sequence ID" value="KAL3317724.1"/>
    <property type="molecule type" value="Genomic_DNA"/>
</dbReference>
<organism evidence="1 2">
    <name type="scientific">Cichlidogyrus casuarinus</name>
    <dbReference type="NCBI Taxonomy" id="1844966"/>
    <lineage>
        <taxon>Eukaryota</taxon>
        <taxon>Metazoa</taxon>
        <taxon>Spiralia</taxon>
        <taxon>Lophotrochozoa</taxon>
        <taxon>Platyhelminthes</taxon>
        <taxon>Monogenea</taxon>
        <taxon>Monopisthocotylea</taxon>
        <taxon>Dactylogyridea</taxon>
        <taxon>Ancyrocephalidae</taxon>
        <taxon>Cichlidogyrus</taxon>
    </lineage>
</organism>
<sequence>MQLVLCTLDQLPITLQKYCRFRLYDEAKAVPALFLHEVQKMQAQKRSEAKILHRRSMVDQVPSTAQQDSSSLWNGSVKMPQMRRSLTLDAVDANVNTFPEMLLASSEANGPGSARPVSVCQLNNGGGFLSTQKHSDELSNGESKCGPLSSIRCKSVKFR</sequence>
<reference evidence="1 2" key="1">
    <citation type="submission" date="2024-11" db="EMBL/GenBank/DDBJ databases">
        <title>Adaptive evolution of stress response genes in parasites aligns with host niche diversity.</title>
        <authorList>
            <person name="Hahn C."/>
            <person name="Resl P."/>
        </authorList>
    </citation>
    <scope>NUCLEOTIDE SEQUENCE [LARGE SCALE GENOMIC DNA]</scope>
    <source>
        <strain evidence="1">EGGRZ-B1_66</strain>
        <tissue evidence="1">Body</tissue>
    </source>
</reference>
<dbReference type="Proteomes" id="UP001626550">
    <property type="component" value="Unassembled WGS sequence"/>
</dbReference>
<keyword evidence="2" id="KW-1185">Reference proteome</keyword>